<evidence type="ECO:0000313" key="2">
    <source>
        <dbReference type="Proteomes" id="UP001164929"/>
    </source>
</evidence>
<proteinExistence type="predicted"/>
<keyword evidence="2" id="KW-1185">Reference proteome</keyword>
<sequence>MEVPWCDSNRILLSKEYVRFPVGKLEENSSAADLVVAKGIAAVVAAAIVRLAVRADAGAEGEEKWGTRRWGRQPSLLAGFLFRLGNNKQNRLMSYIPQYNIILKEMSRVTCNHHFPFADVLLSVHQFSAFKSTLKVSVVRAISALGPF</sequence>
<name>A0AAD6M588_9ROSI</name>
<dbReference type="Proteomes" id="UP001164929">
    <property type="component" value="Chromosome 11"/>
</dbReference>
<gene>
    <name evidence="1" type="ORF">NC653_026963</name>
</gene>
<protein>
    <submittedName>
        <fullName evidence="1">Uncharacterized protein</fullName>
    </submittedName>
</protein>
<evidence type="ECO:0000313" key="1">
    <source>
        <dbReference type="EMBL" id="KAJ6978674.1"/>
    </source>
</evidence>
<dbReference type="EMBL" id="JAQIZT010000011">
    <property type="protein sequence ID" value="KAJ6978674.1"/>
    <property type="molecule type" value="Genomic_DNA"/>
</dbReference>
<dbReference type="AlphaFoldDB" id="A0AAD6M588"/>
<accession>A0AAD6M588</accession>
<reference evidence="1" key="1">
    <citation type="journal article" date="2023" name="Mol. Ecol. Resour.">
        <title>Chromosome-level genome assembly of a triploid poplar Populus alba 'Berolinensis'.</title>
        <authorList>
            <person name="Chen S."/>
            <person name="Yu Y."/>
            <person name="Wang X."/>
            <person name="Wang S."/>
            <person name="Zhang T."/>
            <person name="Zhou Y."/>
            <person name="He R."/>
            <person name="Meng N."/>
            <person name="Wang Y."/>
            <person name="Liu W."/>
            <person name="Liu Z."/>
            <person name="Liu J."/>
            <person name="Guo Q."/>
            <person name="Huang H."/>
            <person name="Sederoff R.R."/>
            <person name="Wang G."/>
            <person name="Qu G."/>
            <person name="Chen S."/>
        </authorList>
    </citation>
    <scope>NUCLEOTIDE SEQUENCE</scope>
    <source>
        <strain evidence="1">SC-2020</strain>
    </source>
</reference>
<comment type="caution">
    <text evidence="1">The sequence shown here is derived from an EMBL/GenBank/DDBJ whole genome shotgun (WGS) entry which is preliminary data.</text>
</comment>
<organism evidence="1 2">
    <name type="scientific">Populus alba x Populus x berolinensis</name>
    <dbReference type="NCBI Taxonomy" id="444605"/>
    <lineage>
        <taxon>Eukaryota</taxon>
        <taxon>Viridiplantae</taxon>
        <taxon>Streptophyta</taxon>
        <taxon>Embryophyta</taxon>
        <taxon>Tracheophyta</taxon>
        <taxon>Spermatophyta</taxon>
        <taxon>Magnoliopsida</taxon>
        <taxon>eudicotyledons</taxon>
        <taxon>Gunneridae</taxon>
        <taxon>Pentapetalae</taxon>
        <taxon>rosids</taxon>
        <taxon>fabids</taxon>
        <taxon>Malpighiales</taxon>
        <taxon>Salicaceae</taxon>
        <taxon>Saliceae</taxon>
        <taxon>Populus</taxon>
    </lineage>
</organism>